<keyword evidence="6" id="KW-0560">Oxidoreductase</keyword>
<comment type="pathway">
    <text evidence="2">Amino-acid biosynthesis; L-histidine biosynthesis; L-histidine from 5-phospho-alpha-D-ribose 1-diphosphate: step 9/9.</text>
</comment>
<comment type="similarity">
    <text evidence="3 7">Belongs to the histidinol dehydrogenase family.</text>
</comment>
<gene>
    <name evidence="8" type="ORF">TeGR_g1992</name>
</gene>
<dbReference type="SUPFAM" id="SSF53720">
    <property type="entry name" value="ALDH-like"/>
    <property type="match status" value="1"/>
</dbReference>
<keyword evidence="4" id="KW-0479">Metal-binding</keyword>
<organism evidence="8 9">
    <name type="scientific">Tetraparma gracilis</name>
    <dbReference type="NCBI Taxonomy" id="2962635"/>
    <lineage>
        <taxon>Eukaryota</taxon>
        <taxon>Sar</taxon>
        <taxon>Stramenopiles</taxon>
        <taxon>Ochrophyta</taxon>
        <taxon>Bolidophyceae</taxon>
        <taxon>Parmales</taxon>
        <taxon>Triparmaceae</taxon>
        <taxon>Tetraparma</taxon>
    </lineage>
</organism>
<dbReference type="InterPro" id="IPR001692">
    <property type="entry name" value="Histidinol_DH_CS"/>
</dbReference>
<evidence type="ECO:0000256" key="5">
    <source>
        <dbReference type="ARBA" id="ARBA00022833"/>
    </source>
</evidence>
<evidence type="ECO:0000313" key="9">
    <source>
        <dbReference type="Proteomes" id="UP001165060"/>
    </source>
</evidence>
<name>A0ABQ6MDQ1_9STRA</name>
<dbReference type="PRINTS" id="PR00083">
    <property type="entry name" value="HOLDHDRGNASE"/>
</dbReference>
<dbReference type="PANTHER" id="PTHR21256:SF2">
    <property type="entry name" value="HISTIDINE BIOSYNTHESIS TRIFUNCTIONAL PROTEIN"/>
    <property type="match status" value="1"/>
</dbReference>
<dbReference type="EMBL" id="BRYB01000157">
    <property type="protein sequence ID" value="GMI24213.1"/>
    <property type="molecule type" value="Genomic_DNA"/>
</dbReference>
<dbReference type="Proteomes" id="UP001165060">
    <property type="component" value="Unassembled WGS sequence"/>
</dbReference>
<dbReference type="InterPro" id="IPR012131">
    <property type="entry name" value="Hstdl_DH"/>
</dbReference>
<comment type="cofactor">
    <cofactor evidence="1">
        <name>Zn(2+)</name>
        <dbReference type="ChEBI" id="CHEBI:29105"/>
    </cofactor>
</comment>
<dbReference type="InterPro" id="IPR016161">
    <property type="entry name" value="Ald_DH/histidinol_DH"/>
</dbReference>
<dbReference type="Pfam" id="PF00815">
    <property type="entry name" value="Histidinol_dh"/>
    <property type="match status" value="1"/>
</dbReference>
<dbReference type="PROSITE" id="PS00611">
    <property type="entry name" value="HISOL_DEHYDROGENASE"/>
    <property type="match status" value="1"/>
</dbReference>
<evidence type="ECO:0000256" key="4">
    <source>
        <dbReference type="ARBA" id="ARBA00022723"/>
    </source>
</evidence>
<dbReference type="PANTHER" id="PTHR21256">
    <property type="entry name" value="HISTIDINOL DEHYDROGENASE HDH"/>
    <property type="match status" value="1"/>
</dbReference>
<accession>A0ABQ6MDQ1</accession>
<evidence type="ECO:0000256" key="7">
    <source>
        <dbReference type="RuleBase" id="RU004175"/>
    </source>
</evidence>
<proteinExistence type="inferred from homology"/>
<protein>
    <recommendedName>
        <fullName evidence="10">Histidinol dehydrogenase</fullName>
    </recommendedName>
</protein>
<dbReference type="CDD" id="cd06572">
    <property type="entry name" value="Histidinol_dh"/>
    <property type="match status" value="1"/>
</dbReference>
<dbReference type="PIRSF" id="PIRSF000099">
    <property type="entry name" value="Histidinol_dh"/>
    <property type="match status" value="1"/>
</dbReference>
<keyword evidence="9" id="KW-1185">Reference proteome</keyword>
<evidence type="ECO:0000256" key="1">
    <source>
        <dbReference type="ARBA" id="ARBA00001947"/>
    </source>
</evidence>
<evidence type="ECO:0008006" key="10">
    <source>
        <dbReference type="Google" id="ProtNLM"/>
    </source>
</evidence>
<evidence type="ECO:0000256" key="6">
    <source>
        <dbReference type="ARBA" id="ARBA00023002"/>
    </source>
</evidence>
<reference evidence="8 9" key="1">
    <citation type="journal article" date="2023" name="Commun. Biol.">
        <title>Genome analysis of Parmales, the sister group of diatoms, reveals the evolutionary specialization of diatoms from phago-mixotrophs to photoautotrophs.</title>
        <authorList>
            <person name="Ban H."/>
            <person name="Sato S."/>
            <person name="Yoshikawa S."/>
            <person name="Yamada K."/>
            <person name="Nakamura Y."/>
            <person name="Ichinomiya M."/>
            <person name="Sato N."/>
            <person name="Blanc-Mathieu R."/>
            <person name="Endo H."/>
            <person name="Kuwata A."/>
            <person name="Ogata H."/>
        </authorList>
    </citation>
    <scope>NUCLEOTIDE SEQUENCE [LARGE SCALE GENOMIC DNA]</scope>
</reference>
<keyword evidence="5" id="KW-0862">Zinc</keyword>
<sequence length="452" mass="47116">MPFSFPQRTPLDVSGGVPADPVDPVALEQARSIVDSLKLLPAAERSAKLLSIAHSFKDIPADVGSYIVPAAELQAAYEGLVPEHKAALDAIHKRVKTFAEAQRSSVTDVTIPIPGGEAGHTVSPCVTAGCYAPGGRYPLPSSVIMTAVTARAAGCANVVVASPRPAPITLAAAYVAGADIFIRVGGAQAIAAMAYGVPSPSPSPSSTSAIPAIPPCNVIVGPGNKWVTAAKSLVSGHCGIDMLAGPSEVLVICDDTADVSIVAADLIAQAEHDVVARPILITTEQAMCDKITKECERQLELMPEPNKSTATEAFSGGYAVVCASIDECIQISDHIAPEHLEIQTRESEAVARKCAHYGGLFIGRDAAETLGDYGAGPNHTLPTGGTGKYTGGLSVFNFLRIRTWMRVDDSAKSQTVVKDSIVMARLEGLEGHARAAEARLGDGERDKKKARK</sequence>
<comment type="caution">
    <text evidence="8">The sequence shown here is derived from an EMBL/GenBank/DDBJ whole genome shotgun (WGS) entry which is preliminary data.</text>
</comment>
<dbReference type="NCBIfam" id="TIGR00069">
    <property type="entry name" value="hisD"/>
    <property type="match status" value="1"/>
</dbReference>
<evidence type="ECO:0000313" key="8">
    <source>
        <dbReference type="EMBL" id="GMI24213.1"/>
    </source>
</evidence>
<evidence type="ECO:0000256" key="3">
    <source>
        <dbReference type="ARBA" id="ARBA00010178"/>
    </source>
</evidence>
<dbReference type="Gene3D" id="1.20.5.1300">
    <property type="match status" value="1"/>
</dbReference>
<dbReference type="Gene3D" id="3.40.50.1980">
    <property type="entry name" value="Nitrogenase molybdenum iron protein domain"/>
    <property type="match status" value="2"/>
</dbReference>
<evidence type="ECO:0000256" key="2">
    <source>
        <dbReference type="ARBA" id="ARBA00004940"/>
    </source>
</evidence>
<dbReference type="InterPro" id="IPR022695">
    <property type="entry name" value="Histidinol_DH_monofunct"/>
</dbReference>